<evidence type="ECO:0000256" key="3">
    <source>
        <dbReference type="ARBA" id="ARBA00022759"/>
    </source>
</evidence>
<evidence type="ECO:0000313" key="8">
    <source>
        <dbReference type="EMBL" id="HIV10618.1"/>
    </source>
</evidence>
<dbReference type="Pfam" id="PF08340">
    <property type="entry name" value="YicC-like_C"/>
    <property type="match status" value="1"/>
</dbReference>
<evidence type="ECO:0000259" key="6">
    <source>
        <dbReference type="Pfam" id="PF03755"/>
    </source>
</evidence>
<evidence type="ECO:0000259" key="7">
    <source>
        <dbReference type="Pfam" id="PF08340"/>
    </source>
</evidence>
<dbReference type="PANTHER" id="PTHR30636:SF3">
    <property type="entry name" value="UPF0701 PROTEIN YICC"/>
    <property type="match status" value="1"/>
</dbReference>
<dbReference type="InterPro" id="IPR013527">
    <property type="entry name" value="YicC-like_N"/>
</dbReference>
<dbReference type="EMBL" id="DVOL01000038">
    <property type="protein sequence ID" value="HIV10618.1"/>
    <property type="molecule type" value="Genomic_DNA"/>
</dbReference>
<dbReference type="PANTHER" id="PTHR30636">
    <property type="entry name" value="UPF0701 PROTEIN YICC"/>
    <property type="match status" value="1"/>
</dbReference>
<proteinExistence type="inferred from homology"/>
<feature type="domain" description="Endoribonuclease YicC-like C-terminal" evidence="7">
    <location>
        <begin position="173"/>
        <end position="292"/>
    </location>
</feature>
<name>A0A9D1T4Q2_9FIRM</name>
<comment type="caution">
    <text evidence="8">The sequence shown here is derived from an EMBL/GenBank/DDBJ whole genome shotgun (WGS) entry which is preliminary data.</text>
</comment>
<comment type="cofactor">
    <cofactor evidence="1">
        <name>a divalent metal cation</name>
        <dbReference type="ChEBI" id="CHEBI:60240"/>
    </cofactor>
</comment>
<comment type="similarity">
    <text evidence="5">Belongs to the YicC/YloC family.</text>
</comment>
<evidence type="ECO:0000256" key="2">
    <source>
        <dbReference type="ARBA" id="ARBA00022722"/>
    </source>
</evidence>
<reference evidence="8" key="2">
    <citation type="journal article" date="2021" name="PeerJ">
        <title>Extensive microbial diversity within the chicken gut microbiome revealed by metagenomics and culture.</title>
        <authorList>
            <person name="Gilroy R."/>
            <person name="Ravi A."/>
            <person name="Getino M."/>
            <person name="Pursley I."/>
            <person name="Horton D.L."/>
            <person name="Alikhan N.F."/>
            <person name="Baker D."/>
            <person name="Gharbi K."/>
            <person name="Hall N."/>
            <person name="Watson M."/>
            <person name="Adriaenssens E.M."/>
            <person name="Foster-Nyarko E."/>
            <person name="Jarju S."/>
            <person name="Secka A."/>
            <person name="Antonio M."/>
            <person name="Oren A."/>
            <person name="Chaudhuri R.R."/>
            <person name="La Ragione R."/>
            <person name="Hildebrand F."/>
            <person name="Pallen M.J."/>
        </authorList>
    </citation>
    <scope>NUCLEOTIDE SEQUENCE</scope>
    <source>
        <strain evidence="8">1370</strain>
    </source>
</reference>
<dbReference type="AlphaFoldDB" id="A0A9D1T4Q2"/>
<dbReference type="GO" id="GO:0016787">
    <property type="term" value="F:hydrolase activity"/>
    <property type="evidence" value="ECO:0007669"/>
    <property type="project" value="UniProtKB-KW"/>
</dbReference>
<dbReference type="GO" id="GO:0004521">
    <property type="term" value="F:RNA endonuclease activity"/>
    <property type="evidence" value="ECO:0007669"/>
    <property type="project" value="InterPro"/>
</dbReference>
<evidence type="ECO:0000256" key="5">
    <source>
        <dbReference type="ARBA" id="ARBA00035648"/>
    </source>
</evidence>
<reference evidence="8" key="1">
    <citation type="submission" date="2020-10" db="EMBL/GenBank/DDBJ databases">
        <authorList>
            <person name="Gilroy R."/>
        </authorList>
    </citation>
    <scope>NUCLEOTIDE SEQUENCE</scope>
    <source>
        <strain evidence="8">1370</strain>
    </source>
</reference>
<dbReference type="NCBIfam" id="TIGR00255">
    <property type="entry name" value="YicC/YloC family endoribonuclease"/>
    <property type="match status" value="1"/>
</dbReference>
<evidence type="ECO:0000313" key="9">
    <source>
        <dbReference type="Proteomes" id="UP000823960"/>
    </source>
</evidence>
<protein>
    <submittedName>
        <fullName evidence="8">YicC family protein</fullName>
    </submittedName>
</protein>
<dbReference type="Pfam" id="PF03755">
    <property type="entry name" value="YicC-like_N"/>
    <property type="match status" value="1"/>
</dbReference>
<evidence type="ECO:0000256" key="1">
    <source>
        <dbReference type="ARBA" id="ARBA00001968"/>
    </source>
</evidence>
<keyword evidence="3" id="KW-0255">Endonuclease</keyword>
<feature type="domain" description="Endoribonuclease YicC-like N-terminal" evidence="6">
    <location>
        <begin position="3"/>
        <end position="156"/>
    </location>
</feature>
<dbReference type="InterPro" id="IPR005229">
    <property type="entry name" value="YicC/YloC-like"/>
</dbReference>
<keyword evidence="4" id="KW-0378">Hydrolase</keyword>
<accession>A0A9D1T4Q2</accession>
<organism evidence="8 9">
    <name type="scientific">Candidatus Faeciplasma avium</name>
    <dbReference type="NCBI Taxonomy" id="2840798"/>
    <lineage>
        <taxon>Bacteria</taxon>
        <taxon>Bacillati</taxon>
        <taxon>Bacillota</taxon>
        <taxon>Clostridia</taxon>
        <taxon>Eubacteriales</taxon>
        <taxon>Oscillospiraceae</taxon>
        <taxon>Oscillospiraceae incertae sedis</taxon>
        <taxon>Candidatus Faeciplasma</taxon>
    </lineage>
</organism>
<gene>
    <name evidence="8" type="ORF">IAD28_02845</name>
</gene>
<evidence type="ECO:0000256" key="4">
    <source>
        <dbReference type="ARBA" id="ARBA00022801"/>
    </source>
</evidence>
<keyword evidence="2" id="KW-0540">Nuclease</keyword>
<dbReference type="Proteomes" id="UP000823960">
    <property type="component" value="Unassembled WGS sequence"/>
</dbReference>
<dbReference type="InterPro" id="IPR013551">
    <property type="entry name" value="YicC-like_C"/>
</dbReference>
<sequence>MPRSMTGYGRARELFEQREITVELRSVNHKFFEFSSKLPRQLAFLEDRLKSLLAKSIARGKVEVYVSVQPQGQSDLSVRVNTPLAAGYISALREANGELGIKDDLSLSMLLRIPDIFTLTKLESDESLLTEQVIKVAQKALEGFIEMRRSEGGRLAADMREKLEHISETAALIEKRSPEVVGEYRQRLYQRLSELLGDRGIDDSRVLTEAAIFADKTAVDEELVRLKSHIEAFGELLDSDSPIGKRLDFLVQEMNREVNTTGSKCSDLEITRNVVELKATIEKLREQLQNIE</sequence>